<keyword evidence="3" id="KW-1185">Reference proteome</keyword>
<accession>A0ABS1YD87</accession>
<name>A0ABS1YD87_9ACTN</name>
<evidence type="ECO:0000313" key="2">
    <source>
        <dbReference type="EMBL" id="MBM0275327.1"/>
    </source>
</evidence>
<evidence type="ECO:0000256" key="1">
    <source>
        <dbReference type="SAM" id="MobiDB-lite"/>
    </source>
</evidence>
<dbReference type="Proteomes" id="UP000622245">
    <property type="component" value="Unassembled WGS sequence"/>
</dbReference>
<proteinExistence type="predicted"/>
<protein>
    <recommendedName>
        <fullName evidence="4">Lsr2 protein</fullName>
    </recommendedName>
</protein>
<evidence type="ECO:0000313" key="3">
    <source>
        <dbReference type="Proteomes" id="UP000622245"/>
    </source>
</evidence>
<sequence>MARIEAPDPSYNGRIGDVEFKDGVATTDNRAVIQYCQGAGYKVSGKTLNLRDEAEVPDPRHLDDGALGTRLRDAAVDPREGDFLPPTNAGQANPHGPEVVAPGIHAVAGPGPIVPGPVGRLEQTEGGGQVVITDTAEQQRRETTAAEQVFLQRRSVPEVTTELGAAVGQPAPEASEQPAEQQPEPPAGNASQADWADWVIATYPDLDKDAVRAMKRDDLRAEYGPKAE</sequence>
<evidence type="ECO:0008006" key="4">
    <source>
        <dbReference type="Google" id="ProtNLM"/>
    </source>
</evidence>
<dbReference type="RefSeq" id="WP_203147727.1">
    <property type="nucleotide sequence ID" value="NZ_JAEVHL010000021.1"/>
</dbReference>
<feature type="compositionally biased region" description="Low complexity" evidence="1">
    <location>
        <begin position="169"/>
        <end position="182"/>
    </location>
</feature>
<comment type="caution">
    <text evidence="2">The sequence shown here is derived from an EMBL/GenBank/DDBJ whole genome shotgun (WGS) entry which is preliminary data.</text>
</comment>
<dbReference type="EMBL" id="JAEVHL010000021">
    <property type="protein sequence ID" value="MBM0275327.1"/>
    <property type="molecule type" value="Genomic_DNA"/>
</dbReference>
<organism evidence="2 3">
    <name type="scientific">Micromonospora tarensis</name>
    <dbReference type="NCBI Taxonomy" id="2806100"/>
    <lineage>
        <taxon>Bacteria</taxon>
        <taxon>Bacillati</taxon>
        <taxon>Actinomycetota</taxon>
        <taxon>Actinomycetes</taxon>
        <taxon>Micromonosporales</taxon>
        <taxon>Micromonosporaceae</taxon>
        <taxon>Micromonospora</taxon>
    </lineage>
</organism>
<gene>
    <name evidence="2" type="ORF">JM949_07600</name>
</gene>
<reference evidence="2 3" key="1">
    <citation type="submission" date="2021-01" db="EMBL/GenBank/DDBJ databases">
        <title>Draft genome sequence of Micromonospora sp. strain STR1s_6.</title>
        <authorList>
            <person name="Karlyshev A."/>
            <person name="Jawad R."/>
        </authorList>
    </citation>
    <scope>NUCLEOTIDE SEQUENCE [LARGE SCALE GENOMIC DNA]</scope>
    <source>
        <strain evidence="2 3">STR1S-6</strain>
    </source>
</reference>
<feature type="region of interest" description="Disordered" evidence="1">
    <location>
        <begin position="162"/>
        <end position="196"/>
    </location>
</feature>